<dbReference type="EMBL" id="JAENIL010000003">
    <property type="protein sequence ID" value="MBK1875598.1"/>
    <property type="molecule type" value="Genomic_DNA"/>
</dbReference>
<gene>
    <name evidence="1" type="ORF">JIN87_01900</name>
</gene>
<evidence type="ECO:0000313" key="1">
    <source>
        <dbReference type="EMBL" id="MBK1875598.1"/>
    </source>
</evidence>
<dbReference type="AlphaFoldDB" id="A0A934RXZ0"/>
<keyword evidence="2" id="KW-1185">Reference proteome</keyword>
<sequence>MAKSPDLGKPARLNYAKVEFRHIQTKADERKMLTADPWSYLHSYLRDKAEASRGTNRQCFTRANYYANLAEDFYKAASGASLPTKGTLSYYGMLNLVKAFVSVRGVELETTQEHHGLSLPHGEQHKVSIQHRPKSGKSIFYEFARELGSPTTRTSTIGVIDACLNIPELHSICHELGFAGSQKQRFIPVEIDVRTSDDHKWLFTLLSYRKEDEKRTPIHRILKGNRKDYFLDPVSENGRVYHRSKKRKKLSSENWNRVYCNILKEYHSFSISSLLTPSGYKYYLNLRDADFHHLAYSLIAMFYAGTVARYRPSEVEVIMKGTQRAILTEAIALLPSQFLYQLTSLITERICVIPYSKI</sequence>
<accession>A0A934RXZ0</accession>
<evidence type="ECO:0000313" key="2">
    <source>
        <dbReference type="Proteomes" id="UP000617628"/>
    </source>
</evidence>
<name>A0A934RXZ0_9BACT</name>
<dbReference type="Pfam" id="PF14175">
    <property type="entry name" value="YaaC"/>
    <property type="match status" value="1"/>
</dbReference>
<proteinExistence type="predicted"/>
<dbReference type="Proteomes" id="UP000617628">
    <property type="component" value="Unassembled WGS sequence"/>
</dbReference>
<comment type="caution">
    <text evidence="1">The sequence shown here is derived from an EMBL/GenBank/DDBJ whole genome shotgun (WGS) entry which is preliminary data.</text>
</comment>
<dbReference type="RefSeq" id="WP_200353816.1">
    <property type="nucleotide sequence ID" value="NZ_JAENIL010000003.1"/>
</dbReference>
<protein>
    <submittedName>
        <fullName evidence="1">Uncharacterized protein</fullName>
    </submittedName>
</protein>
<dbReference type="InterPro" id="IPR026988">
    <property type="entry name" value="YaaC-like"/>
</dbReference>
<organism evidence="1 2">
    <name type="scientific">Pelagicoccus mobilis</name>
    <dbReference type="NCBI Taxonomy" id="415221"/>
    <lineage>
        <taxon>Bacteria</taxon>
        <taxon>Pseudomonadati</taxon>
        <taxon>Verrucomicrobiota</taxon>
        <taxon>Opitutia</taxon>
        <taxon>Puniceicoccales</taxon>
        <taxon>Pelagicoccaceae</taxon>
        <taxon>Pelagicoccus</taxon>
    </lineage>
</organism>
<reference evidence="1" key="1">
    <citation type="submission" date="2021-01" db="EMBL/GenBank/DDBJ databases">
        <title>Modified the classification status of verrucomicrobia.</title>
        <authorList>
            <person name="Feng X."/>
        </authorList>
    </citation>
    <scope>NUCLEOTIDE SEQUENCE</scope>
    <source>
        <strain evidence="1">KCTC 13126</strain>
    </source>
</reference>